<feature type="transmembrane region" description="Helical" evidence="2">
    <location>
        <begin position="70"/>
        <end position="93"/>
    </location>
</feature>
<dbReference type="Proteomes" id="UP000006854">
    <property type="component" value="Chromosome"/>
</dbReference>
<evidence type="ECO:0000313" key="4">
    <source>
        <dbReference type="Proteomes" id="UP000006854"/>
    </source>
</evidence>
<dbReference type="STRING" id="953739.SVEN_4494"/>
<organism evidence="3 4">
    <name type="scientific">Streptomyces venezuelae (strain ATCC 10712 / CBS 650.69 / DSM 40230 / JCM 4526 / NBRC 13096 / PD 04745)</name>
    <dbReference type="NCBI Taxonomy" id="953739"/>
    <lineage>
        <taxon>Bacteria</taxon>
        <taxon>Bacillati</taxon>
        <taxon>Actinomycetota</taxon>
        <taxon>Actinomycetes</taxon>
        <taxon>Kitasatosporales</taxon>
        <taxon>Streptomycetaceae</taxon>
        <taxon>Streptomyces</taxon>
    </lineage>
</organism>
<evidence type="ECO:0000256" key="2">
    <source>
        <dbReference type="SAM" id="Phobius"/>
    </source>
</evidence>
<dbReference type="HOGENOM" id="CLU_108944_0_0_11"/>
<evidence type="ECO:0000256" key="1">
    <source>
        <dbReference type="SAM" id="MobiDB-lite"/>
    </source>
</evidence>
<proteinExistence type="predicted"/>
<feature type="transmembrane region" description="Helical" evidence="2">
    <location>
        <begin position="113"/>
        <end position="137"/>
    </location>
</feature>
<keyword evidence="2" id="KW-0472">Membrane</keyword>
<dbReference type="eggNOG" id="COG1716">
    <property type="taxonomic scope" value="Bacteria"/>
</dbReference>
<feature type="non-terminal residue" evidence="3">
    <location>
        <position position="199"/>
    </location>
</feature>
<name>F2RK46_STRVP</name>
<dbReference type="KEGG" id="sve:SVEN_4494"/>
<feature type="compositionally biased region" description="Low complexity" evidence="1">
    <location>
        <begin position="9"/>
        <end position="39"/>
    </location>
</feature>
<gene>
    <name evidence="3" type="ordered locus">SVEN_4494</name>
</gene>
<feature type="transmembrane region" description="Helical" evidence="2">
    <location>
        <begin position="158"/>
        <end position="183"/>
    </location>
</feature>
<keyword evidence="2" id="KW-0812">Transmembrane</keyword>
<sequence>MSFGDPNNPYGQPQGQGQQPGYGYPQQAPQGVPPQQGYGYPAAPPVSPYGGGGYPGMAMEMPGGVKAARVMLWITAAFNLIGAIALIGLSFAVDSELEKSGASSADAEMFADMGQGILIGAGVVSLIFAVVGMLLAAKFRSGGNGVRIGTIVYSSIGVLFSLFSLPLGIVSLALGVLVIVFVAKSDGSAWFNRNKQQYL</sequence>
<keyword evidence="4" id="KW-1185">Reference proteome</keyword>
<protein>
    <submittedName>
        <fullName evidence="3">Integral membrane protein</fullName>
    </submittedName>
</protein>
<keyword evidence="2" id="KW-1133">Transmembrane helix</keyword>
<reference evidence="3 4" key="1">
    <citation type="journal article" date="2011" name="BMC Genomics">
        <title>Genome-wide analysis of the role of GlnR in Streptomyces venezuelae provides new insights into global nitrogen regulation in actinomycetes.</title>
        <authorList>
            <person name="Pullan S.T."/>
            <person name="Bibb M.J."/>
            <person name="Merrick M."/>
        </authorList>
    </citation>
    <scope>NUCLEOTIDE SEQUENCE [LARGE SCALE GENOMIC DNA]</scope>
    <source>
        <strain evidence="3">ATCC 10712</strain>
    </source>
</reference>
<accession>F2RK46</accession>
<feature type="region of interest" description="Disordered" evidence="1">
    <location>
        <begin position="1"/>
        <end position="39"/>
    </location>
</feature>
<dbReference type="EMBL" id="FR845719">
    <property type="protein sequence ID" value="CCA57780.1"/>
    <property type="molecule type" value="Genomic_DNA"/>
</dbReference>
<dbReference type="AlphaFoldDB" id="F2RK46"/>
<evidence type="ECO:0000313" key="3">
    <source>
        <dbReference type="EMBL" id="CCA57780.1"/>
    </source>
</evidence>